<feature type="compositionally biased region" description="Acidic residues" evidence="1">
    <location>
        <begin position="43"/>
        <end position="52"/>
    </location>
</feature>
<name>A0A437A7B2_ARTFL</name>
<dbReference type="AlphaFoldDB" id="A0A437A7B2"/>
<feature type="region of interest" description="Disordered" evidence="1">
    <location>
        <begin position="1"/>
        <end position="69"/>
    </location>
</feature>
<evidence type="ECO:0000313" key="3">
    <source>
        <dbReference type="Proteomes" id="UP000283090"/>
    </source>
</evidence>
<feature type="compositionally biased region" description="Low complexity" evidence="1">
    <location>
        <begin position="27"/>
        <end position="39"/>
    </location>
</feature>
<evidence type="ECO:0000313" key="2">
    <source>
        <dbReference type="EMBL" id="RVD87041.1"/>
    </source>
</evidence>
<dbReference type="VEuPathDB" id="FungiDB:DFL_005290"/>
<sequence>MQNTPYTPQTGMQNTPYTPQTGMNILDTSGTSDTSGYDSPPDGGEDLPETEPGELLSSRREQRKSWFSENPSQMLEKNFFDRENGITLGTAIKAFGIREPGEYIKNISPFIDIPKTPTGGANTPRYDVSGQIIPCYDVSGGTTSRNYDSERTSRFGENPSYISIGDDEGNVEDEDEELAVNVPVFEKVTEYPGLEFTGPRKVNPVDVDTMTVFMCELWFYINLNVARKMADWGKLKQLSEMCTGQATNHFFYTGWQLVPSTPKAGLPATATEAEVQSNNPKLTSLNKDGLFTIRFPPADNDYLWGTGRIKLPRYVQVTTLPTSKVKKVIGTAMGEDRRVWMYVLPTGNKVIKGWKVSDVLEGKPIQLQSSVPMTYPMSWLLTKVDPGPSHFGSRHKLGADVVMTSVESFPKPGVWIVNIRKHF</sequence>
<dbReference type="RefSeq" id="XP_067492585.1">
    <property type="nucleotide sequence ID" value="XM_067634525.1"/>
</dbReference>
<gene>
    <name evidence="2" type="ORF">DFL_005290</name>
</gene>
<comment type="caution">
    <text evidence="2">The sequence shown here is derived from an EMBL/GenBank/DDBJ whole genome shotgun (WGS) entry which is preliminary data.</text>
</comment>
<dbReference type="GeneID" id="93587601"/>
<feature type="compositionally biased region" description="Polar residues" evidence="1">
    <location>
        <begin position="1"/>
        <end position="23"/>
    </location>
</feature>
<organism evidence="2 3">
    <name type="scientific">Arthrobotrys flagrans</name>
    <name type="common">Nematode-trapping fungus</name>
    <name type="synonym">Trichothecium flagrans</name>
    <dbReference type="NCBI Taxonomy" id="97331"/>
    <lineage>
        <taxon>Eukaryota</taxon>
        <taxon>Fungi</taxon>
        <taxon>Dikarya</taxon>
        <taxon>Ascomycota</taxon>
        <taxon>Pezizomycotina</taxon>
        <taxon>Orbiliomycetes</taxon>
        <taxon>Orbiliales</taxon>
        <taxon>Orbiliaceae</taxon>
        <taxon>Arthrobotrys</taxon>
    </lineage>
</organism>
<dbReference type="OrthoDB" id="5340595at2759"/>
<dbReference type="Proteomes" id="UP000283090">
    <property type="component" value="Unassembled WGS sequence"/>
</dbReference>
<dbReference type="STRING" id="97331.A0A437A7B2"/>
<reference evidence="2 3" key="1">
    <citation type="submission" date="2019-01" db="EMBL/GenBank/DDBJ databases">
        <title>Intercellular communication is required for trap formation in the nematode-trapping fungus Duddingtonia flagrans.</title>
        <authorList>
            <person name="Youssar L."/>
            <person name="Wernet V."/>
            <person name="Hensel N."/>
            <person name="Hildebrandt H.-G."/>
            <person name="Fischer R."/>
        </authorList>
    </citation>
    <scope>NUCLEOTIDE SEQUENCE [LARGE SCALE GENOMIC DNA]</scope>
    <source>
        <strain evidence="2 3">CBS H-5679</strain>
    </source>
</reference>
<evidence type="ECO:0000256" key="1">
    <source>
        <dbReference type="SAM" id="MobiDB-lite"/>
    </source>
</evidence>
<keyword evidence="3" id="KW-1185">Reference proteome</keyword>
<protein>
    <submittedName>
        <fullName evidence="2">Uncharacterized protein</fullName>
    </submittedName>
</protein>
<accession>A0A437A7B2</accession>
<proteinExistence type="predicted"/>
<feature type="compositionally biased region" description="Basic and acidic residues" evidence="1">
    <location>
        <begin position="57"/>
        <end position="66"/>
    </location>
</feature>
<dbReference type="EMBL" id="SAEB01000006">
    <property type="protein sequence ID" value="RVD87041.1"/>
    <property type="molecule type" value="Genomic_DNA"/>
</dbReference>